<keyword evidence="10" id="KW-1185">Reference proteome</keyword>
<comment type="similarity">
    <text evidence="5">Belongs to the SAT4 family.</text>
</comment>
<dbReference type="InterPro" id="IPR052337">
    <property type="entry name" value="SAT4-like"/>
</dbReference>
<feature type="region of interest" description="Disordered" evidence="6">
    <location>
        <begin position="400"/>
        <end position="451"/>
    </location>
</feature>
<keyword evidence="4 7" id="KW-0472">Membrane</keyword>
<dbReference type="Pfam" id="PF20684">
    <property type="entry name" value="Fung_rhodopsin"/>
    <property type="match status" value="1"/>
</dbReference>
<feature type="transmembrane region" description="Helical" evidence="7">
    <location>
        <begin position="257"/>
        <end position="279"/>
    </location>
</feature>
<gene>
    <name evidence="9" type="ORF">NKR19_g3542</name>
</gene>
<evidence type="ECO:0000313" key="10">
    <source>
        <dbReference type="Proteomes" id="UP001174691"/>
    </source>
</evidence>
<evidence type="ECO:0000256" key="2">
    <source>
        <dbReference type="ARBA" id="ARBA00022692"/>
    </source>
</evidence>
<dbReference type="GO" id="GO:0016020">
    <property type="term" value="C:membrane"/>
    <property type="evidence" value="ECO:0007669"/>
    <property type="project" value="UniProtKB-SubCell"/>
</dbReference>
<reference evidence="9" key="1">
    <citation type="submission" date="2022-07" db="EMBL/GenBank/DDBJ databases">
        <title>Fungi with potential for degradation of polypropylene.</title>
        <authorList>
            <person name="Gostincar C."/>
        </authorList>
    </citation>
    <scope>NUCLEOTIDE SEQUENCE</scope>
    <source>
        <strain evidence="9">EXF-13287</strain>
    </source>
</reference>
<evidence type="ECO:0000256" key="4">
    <source>
        <dbReference type="ARBA" id="ARBA00023136"/>
    </source>
</evidence>
<keyword evidence="2 7" id="KW-0812">Transmembrane</keyword>
<feature type="transmembrane region" description="Helical" evidence="7">
    <location>
        <begin position="18"/>
        <end position="36"/>
    </location>
</feature>
<feature type="compositionally biased region" description="Basic and acidic residues" evidence="6">
    <location>
        <begin position="440"/>
        <end position="451"/>
    </location>
</feature>
<feature type="transmembrane region" description="Helical" evidence="7">
    <location>
        <begin position="222"/>
        <end position="242"/>
    </location>
</feature>
<dbReference type="EMBL" id="JANBVN010000040">
    <property type="protein sequence ID" value="KAJ9158215.1"/>
    <property type="molecule type" value="Genomic_DNA"/>
</dbReference>
<feature type="region of interest" description="Disordered" evidence="6">
    <location>
        <begin position="332"/>
        <end position="388"/>
    </location>
</feature>
<name>A0AA38W1C0_9PEZI</name>
<protein>
    <submittedName>
        <fullName evidence="9">Integral membrane protein Pth11-like</fullName>
    </submittedName>
</protein>
<evidence type="ECO:0000313" key="9">
    <source>
        <dbReference type="EMBL" id="KAJ9158215.1"/>
    </source>
</evidence>
<keyword evidence="3 7" id="KW-1133">Transmembrane helix</keyword>
<dbReference type="PANTHER" id="PTHR33048">
    <property type="entry name" value="PTH11-LIKE INTEGRAL MEMBRANE PROTEIN (AFU_ORTHOLOGUE AFUA_5G11245)"/>
    <property type="match status" value="1"/>
</dbReference>
<evidence type="ECO:0000256" key="5">
    <source>
        <dbReference type="ARBA" id="ARBA00038359"/>
    </source>
</evidence>
<dbReference type="AlphaFoldDB" id="A0AA38W1C0"/>
<dbReference type="PANTHER" id="PTHR33048:SF19">
    <property type="entry name" value="MEMBRANE PROTEIN PTH11-LIKE, PUTATIVE (AFU_ORTHOLOGUE AFUA_1G14080)-RELATED"/>
    <property type="match status" value="1"/>
</dbReference>
<comment type="caution">
    <text evidence="9">The sequence shown here is derived from an EMBL/GenBank/DDBJ whole genome shotgun (WGS) entry which is preliminary data.</text>
</comment>
<evidence type="ECO:0000256" key="3">
    <source>
        <dbReference type="ARBA" id="ARBA00022989"/>
    </source>
</evidence>
<proteinExistence type="inferred from homology"/>
<evidence type="ECO:0000256" key="6">
    <source>
        <dbReference type="SAM" id="MobiDB-lite"/>
    </source>
</evidence>
<feature type="transmembrane region" description="Helical" evidence="7">
    <location>
        <begin position="148"/>
        <end position="169"/>
    </location>
</feature>
<evidence type="ECO:0000259" key="8">
    <source>
        <dbReference type="Pfam" id="PF20684"/>
    </source>
</evidence>
<dbReference type="Proteomes" id="UP001174691">
    <property type="component" value="Unassembled WGS sequence"/>
</dbReference>
<sequence>MPLYSAAPPARPFSEDKPTLLVCWWITVFCATFILLRVTGRLIRVERLFREDTIAAAALFPLFVRMALVHVVLLYGTNNVNLNGIDGIAFSEGELHRRSIGSRLVLLSRIFDAATLWTLKAATLEFFRRLKGITREKSSARAMMIMRGTLVVTFLAVVISTLAECQPFPHYWQVSPDPGPKCRQGYANLLTMAICNILTDILLVMYPIPIIIQSRIPAHRKAFLIGLFCLGLVTVIISIYRLPKIIQEGGYQSTRSMWASIEIFVATVAANTLALASFVRDLGVKKAKFKFDPASSGKSERHVQRSVHDTWHGRELERSAVSLGNATNCETGGKHVFFSQPRSNKSVDLRDSESAGERGPSPSQSIESLIPRGQQPASSAQVTKTTEVKVTVESIGTLDRELSVGGTHGLATRDPTAGQAGPPRTVVASNRGQGRGSTKVLKDMDVLPTEK</sequence>
<feature type="transmembrane region" description="Helical" evidence="7">
    <location>
        <begin position="57"/>
        <end position="76"/>
    </location>
</feature>
<dbReference type="InterPro" id="IPR049326">
    <property type="entry name" value="Rhodopsin_dom_fungi"/>
</dbReference>
<accession>A0AA38W1C0</accession>
<comment type="subcellular location">
    <subcellularLocation>
        <location evidence="1">Membrane</location>
        <topology evidence="1">Multi-pass membrane protein</topology>
    </subcellularLocation>
</comment>
<feature type="compositionally biased region" description="Basic and acidic residues" evidence="6">
    <location>
        <begin position="345"/>
        <end position="356"/>
    </location>
</feature>
<evidence type="ECO:0000256" key="7">
    <source>
        <dbReference type="SAM" id="Phobius"/>
    </source>
</evidence>
<feature type="transmembrane region" description="Helical" evidence="7">
    <location>
        <begin position="189"/>
        <end position="210"/>
    </location>
</feature>
<feature type="domain" description="Rhodopsin" evidence="8">
    <location>
        <begin position="36"/>
        <end position="279"/>
    </location>
</feature>
<evidence type="ECO:0000256" key="1">
    <source>
        <dbReference type="ARBA" id="ARBA00004141"/>
    </source>
</evidence>
<organism evidence="9 10">
    <name type="scientific">Coniochaeta hoffmannii</name>
    <dbReference type="NCBI Taxonomy" id="91930"/>
    <lineage>
        <taxon>Eukaryota</taxon>
        <taxon>Fungi</taxon>
        <taxon>Dikarya</taxon>
        <taxon>Ascomycota</taxon>
        <taxon>Pezizomycotina</taxon>
        <taxon>Sordariomycetes</taxon>
        <taxon>Sordariomycetidae</taxon>
        <taxon>Coniochaetales</taxon>
        <taxon>Coniochaetaceae</taxon>
        <taxon>Coniochaeta</taxon>
    </lineage>
</organism>